<name>A0ABV8ZHD2_9FLAO</name>
<accession>A0ABV8ZHD2</accession>
<reference evidence="3" key="1">
    <citation type="journal article" date="2019" name="Int. J. Syst. Evol. Microbiol.">
        <title>The Global Catalogue of Microorganisms (GCM) 10K type strain sequencing project: providing services to taxonomists for standard genome sequencing and annotation.</title>
        <authorList>
            <consortium name="The Broad Institute Genomics Platform"/>
            <consortium name="The Broad Institute Genome Sequencing Center for Infectious Disease"/>
            <person name="Wu L."/>
            <person name="Ma J."/>
        </authorList>
    </citation>
    <scope>NUCLEOTIDE SEQUENCE [LARGE SCALE GENOMIC DNA]</scope>
    <source>
        <strain evidence="3">NBRC 103627</strain>
    </source>
</reference>
<dbReference type="Proteomes" id="UP001596003">
    <property type="component" value="Unassembled WGS sequence"/>
</dbReference>
<gene>
    <name evidence="2" type="ORF">ACFO3N_20605</name>
</gene>
<feature type="signal peptide" evidence="1">
    <location>
        <begin position="1"/>
        <end position="22"/>
    </location>
</feature>
<proteinExistence type="predicted"/>
<sequence>MRKISKYSVCFFVALFLLSCSNDELETNQETVKDVKYKLELAKFSNPNIAQNVEADFENANEIEKDNFKISEFSAKEKVVNYFESDLLQNQLKYHGVTIENDGKAHSYFLEVYTFKKSATYPESITKLKDF</sequence>
<keyword evidence="1" id="KW-0732">Signal</keyword>
<dbReference type="PROSITE" id="PS51257">
    <property type="entry name" value="PROKAR_LIPOPROTEIN"/>
    <property type="match status" value="1"/>
</dbReference>
<evidence type="ECO:0000256" key="1">
    <source>
        <dbReference type="SAM" id="SignalP"/>
    </source>
</evidence>
<organism evidence="2 3">
    <name type="scientific">Flavobacterium chungangensis</name>
    <dbReference type="NCBI Taxonomy" id="2708132"/>
    <lineage>
        <taxon>Bacteria</taxon>
        <taxon>Pseudomonadati</taxon>
        <taxon>Bacteroidota</taxon>
        <taxon>Flavobacteriia</taxon>
        <taxon>Flavobacteriales</taxon>
        <taxon>Flavobacteriaceae</taxon>
        <taxon>Flavobacterium</taxon>
    </lineage>
</organism>
<evidence type="ECO:0000313" key="3">
    <source>
        <dbReference type="Proteomes" id="UP001596003"/>
    </source>
</evidence>
<dbReference type="EMBL" id="JBHSFY010000015">
    <property type="protein sequence ID" value="MFC4479492.1"/>
    <property type="molecule type" value="Genomic_DNA"/>
</dbReference>
<dbReference type="RefSeq" id="WP_379800792.1">
    <property type="nucleotide sequence ID" value="NZ_JBHSFY010000015.1"/>
</dbReference>
<feature type="chain" id="PRO_5045888481" description="DUF4878 domain-containing protein" evidence="1">
    <location>
        <begin position="23"/>
        <end position="131"/>
    </location>
</feature>
<protein>
    <recommendedName>
        <fullName evidence="4">DUF4878 domain-containing protein</fullName>
    </recommendedName>
</protein>
<comment type="caution">
    <text evidence="2">The sequence shown here is derived from an EMBL/GenBank/DDBJ whole genome shotgun (WGS) entry which is preliminary data.</text>
</comment>
<evidence type="ECO:0008006" key="4">
    <source>
        <dbReference type="Google" id="ProtNLM"/>
    </source>
</evidence>
<evidence type="ECO:0000313" key="2">
    <source>
        <dbReference type="EMBL" id="MFC4479492.1"/>
    </source>
</evidence>
<keyword evidence="3" id="KW-1185">Reference proteome</keyword>